<dbReference type="HAMAP" id="MF_01357">
    <property type="entry name" value="NDH1_NuoC"/>
    <property type="match status" value="1"/>
</dbReference>
<name>A0A8H9FSD0_9MICO</name>
<reference evidence="6" key="1">
    <citation type="journal article" date="2014" name="Int. J. Syst. Evol. Microbiol.">
        <title>Complete genome sequence of Corynebacterium casei LMG S-19264T (=DSM 44701T), isolated from a smear-ripened cheese.</title>
        <authorList>
            <consortium name="US DOE Joint Genome Institute (JGI-PGF)"/>
            <person name="Walter F."/>
            <person name="Albersmeier A."/>
            <person name="Kalinowski J."/>
            <person name="Ruckert C."/>
        </authorList>
    </citation>
    <scope>NUCLEOTIDE SEQUENCE</scope>
    <source>
        <strain evidence="6">CGMCC 1.10749</strain>
    </source>
</reference>
<dbReference type="Gene3D" id="3.30.460.80">
    <property type="entry name" value="NADH:ubiquinone oxidoreductase, 30kDa subunit"/>
    <property type="match status" value="1"/>
</dbReference>
<evidence type="ECO:0000256" key="2">
    <source>
        <dbReference type="ARBA" id="ARBA00022448"/>
    </source>
</evidence>
<dbReference type="GO" id="GO:0008137">
    <property type="term" value="F:NADH dehydrogenase (ubiquinone) activity"/>
    <property type="evidence" value="ECO:0007669"/>
    <property type="project" value="InterPro"/>
</dbReference>
<keyword evidence="3" id="KW-0520">NAD</keyword>
<dbReference type="GO" id="GO:0005886">
    <property type="term" value="C:plasma membrane"/>
    <property type="evidence" value="ECO:0007669"/>
    <property type="project" value="UniProtKB-SubCell"/>
</dbReference>
<evidence type="ECO:0000259" key="5">
    <source>
        <dbReference type="Pfam" id="PF00329"/>
    </source>
</evidence>
<comment type="subcellular location">
    <subcellularLocation>
        <location evidence="3">Cell membrane</location>
        <topology evidence="3">Peripheral membrane protein</topology>
        <orientation evidence="3">Cytoplasmic side</orientation>
    </subcellularLocation>
</comment>
<feature type="domain" description="NADH:ubiquinone oxidoreductase 30kDa subunit" evidence="5">
    <location>
        <begin position="122"/>
        <end position="243"/>
    </location>
</feature>
<comment type="subunit">
    <text evidence="3">NDH-1 is composed of 14 different subunits. Subunits NuoB, C, D, E, F, and G constitute the peripheral sector of the complex.</text>
</comment>
<accession>A0A8H9FSD0</accession>
<dbReference type="GO" id="GO:0050136">
    <property type="term" value="F:NADH dehydrogenase (quinone) (non-electrogenic) activity"/>
    <property type="evidence" value="ECO:0007669"/>
    <property type="project" value="UniProtKB-UniRule"/>
</dbReference>
<dbReference type="RefSeq" id="WP_035948130.1">
    <property type="nucleotide sequence ID" value="NZ_BMEA01000001.1"/>
</dbReference>
<keyword evidence="3" id="KW-0874">Quinone</keyword>
<organism evidence="6 7">
    <name type="scientific">Knoellia flava</name>
    <dbReference type="NCBI Taxonomy" id="913969"/>
    <lineage>
        <taxon>Bacteria</taxon>
        <taxon>Bacillati</taxon>
        <taxon>Actinomycetota</taxon>
        <taxon>Actinomycetes</taxon>
        <taxon>Micrococcales</taxon>
        <taxon>Intrasporangiaceae</taxon>
        <taxon>Knoellia</taxon>
    </lineage>
</organism>
<dbReference type="Pfam" id="PF00329">
    <property type="entry name" value="Complex1_30kDa"/>
    <property type="match status" value="1"/>
</dbReference>
<feature type="region of interest" description="Disordered" evidence="4">
    <location>
        <begin position="1"/>
        <end position="24"/>
    </location>
</feature>
<gene>
    <name evidence="3 6" type="primary">nuoC</name>
    <name evidence="6" type="ORF">GCM10011314_12920</name>
</gene>
<evidence type="ECO:0000313" key="7">
    <source>
        <dbReference type="Proteomes" id="UP000628079"/>
    </source>
</evidence>
<evidence type="ECO:0000256" key="1">
    <source>
        <dbReference type="ARBA" id="ARBA00007569"/>
    </source>
</evidence>
<dbReference type="PANTHER" id="PTHR10884">
    <property type="entry name" value="NADH DEHYDROGENASE UBIQUINONE IRON-SULFUR PROTEIN 3"/>
    <property type="match status" value="1"/>
</dbReference>
<comment type="catalytic activity">
    <reaction evidence="3">
        <text>a quinone + NADH + 5 H(+)(in) = a quinol + NAD(+) + 4 H(+)(out)</text>
        <dbReference type="Rhea" id="RHEA:57888"/>
        <dbReference type="ChEBI" id="CHEBI:15378"/>
        <dbReference type="ChEBI" id="CHEBI:24646"/>
        <dbReference type="ChEBI" id="CHEBI:57540"/>
        <dbReference type="ChEBI" id="CHEBI:57945"/>
        <dbReference type="ChEBI" id="CHEBI:132124"/>
    </reaction>
</comment>
<proteinExistence type="inferred from homology"/>
<keyword evidence="3" id="KW-1003">Cell membrane</keyword>
<comment type="function">
    <text evidence="3">NDH-1 shuttles electrons from NADH, via FMN and iron-sulfur (Fe-S) centers, to quinones in the respiratory chain. The immediate electron acceptor for the enzyme in this species is believed to be a menaquinone. Couples the redox reaction to proton translocation (for every two electrons transferred, four hydrogen ions are translocated across the cytoplasmic membrane), and thus conserves the redox energy in a proton gradient.</text>
</comment>
<keyword evidence="3" id="KW-1278">Translocase</keyword>
<feature type="region of interest" description="Disordered" evidence="4">
    <location>
        <begin position="241"/>
        <end position="263"/>
    </location>
</feature>
<evidence type="ECO:0000313" key="6">
    <source>
        <dbReference type="EMBL" id="GGB74850.1"/>
    </source>
</evidence>
<comment type="similarity">
    <text evidence="1 3">Belongs to the complex I 30 kDa subunit family.</text>
</comment>
<protein>
    <recommendedName>
        <fullName evidence="3">NADH-quinone oxidoreductase subunit C</fullName>
        <ecNumber evidence="3">7.1.1.-</ecNumber>
    </recommendedName>
    <alternativeName>
        <fullName evidence="3">NADH dehydrogenase I subunit C</fullName>
    </alternativeName>
    <alternativeName>
        <fullName evidence="3">NDH-1 subunit C</fullName>
    </alternativeName>
</protein>
<reference evidence="6" key="2">
    <citation type="submission" date="2020-09" db="EMBL/GenBank/DDBJ databases">
        <authorList>
            <person name="Sun Q."/>
            <person name="Zhou Y."/>
        </authorList>
    </citation>
    <scope>NUCLEOTIDE SEQUENCE</scope>
    <source>
        <strain evidence="6">CGMCC 1.10749</strain>
    </source>
</reference>
<dbReference type="NCBIfam" id="NF005856">
    <property type="entry name" value="PRK07785.1"/>
    <property type="match status" value="1"/>
</dbReference>
<dbReference type="PANTHER" id="PTHR10884:SF14">
    <property type="entry name" value="NADH DEHYDROGENASE [UBIQUINONE] IRON-SULFUR PROTEIN 3, MITOCHONDRIAL"/>
    <property type="match status" value="1"/>
</dbReference>
<sequence length="263" mass="28735">MSDDTKPPADDPKATAPEAVVGSEDLHATDLDLTEANAAGDTAPVRIGERRGMFGPTRGSDTTGYGGLRTPILFPGASEKPYGSYFDELTTTLEQALGTTGDTAYGSAVERVVVDRGELTLHIRREALPAVARALRDDPALRFEICTGVSGVHFPGEAGRELHAVYHLLSITHNRRLRLEVSAPDDDARIPSVVETWPAADWHERETWDMFGIVFEGHPSLTRILMPDDWPGHPQRKDYPLGGIPVEYKGGTVPPPDERRSYN</sequence>
<dbReference type="GO" id="GO:0048038">
    <property type="term" value="F:quinone binding"/>
    <property type="evidence" value="ECO:0007669"/>
    <property type="project" value="UniProtKB-KW"/>
</dbReference>
<dbReference type="Proteomes" id="UP000628079">
    <property type="component" value="Unassembled WGS sequence"/>
</dbReference>
<dbReference type="AlphaFoldDB" id="A0A8H9FSD0"/>
<evidence type="ECO:0000256" key="4">
    <source>
        <dbReference type="SAM" id="MobiDB-lite"/>
    </source>
</evidence>
<keyword evidence="2 3" id="KW-0813">Transport</keyword>
<dbReference type="InterPro" id="IPR001268">
    <property type="entry name" value="NADH_UbQ_OxRdtase_30kDa_su"/>
</dbReference>
<keyword evidence="3" id="KW-0472">Membrane</keyword>
<feature type="compositionally biased region" description="Basic and acidic residues" evidence="4">
    <location>
        <begin position="1"/>
        <end position="13"/>
    </location>
</feature>
<dbReference type="SUPFAM" id="SSF143243">
    <property type="entry name" value="Nqo5-like"/>
    <property type="match status" value="1"/>
</dbReference>
<dbReference type="EC" id="7.1.1.-" evidence="3"/>
<dbReference type="InterPro" id="IPR010218">
    <property type="entry name" value="NADH_DH_suC"/>
</dbReference>
<dbReference type="EMBL" id="BMEA01000001">
    <property type="protein sequence ID" value="GGB74850.1"/>
    <property type="molecule type" value="Genomic_DNA"/>
</dbReference>
<dbReference type="NCBIfam" id="TIGR01961">
    <property type="entry name" value="NuoC_fam"/>
    <property type="match status" value="1"/>
</dbReference>
<comment type="caution">
    <text evidence="6">The sequence shown here is derived from an EMBL/GenBank/DDBJ whole genome shotgun (WGS) entry which is preliminary data.</text>
</comment>
<dbReference type="InterPro" id="IPR037232">
    <property type="entry name" value="NADH_quin_OxRdtase_su_C/D-like"/>
</dbReference>
<evidence type="ECO:0000256" key="3">
    <source>
        <dbReference type="HAMAP-Rule" id="MF_01357"/>
    </source>
</evidence>